<dbReference type="OrthoDB" id="7199213at2"/>
<dbReference type="Gene3D" id="3.40.50.10330">
    <property type="entry name" value="Probable inorganic polyphosphate/atp-NAD kinase, domain 1"/>
    <property type="match status" value="1"/>
</dbReference>
<dbReference type="EMBL" id="WTYV01000001">
    <property type="protein sequence ID" value="MXO70494.1"/>
    <property type="molecule type" value="Genomic_DNA"/>
</dbReference>
<name>A0A844YVJ4_9SPHN</name>
<comment type="caution">
    <text evidence="2">The sequence shown here is derived from an EMBL/GenBank/DDBJ whole genome shotgun (WGS) entry which is preliminary data.</text>
</comment>
<keyword evidence="3" id="KW-1185">Reference proteome</keyword>
<protein>
    <recommendedName>
        <fullName evidence="1">DAGKc domain-containing protein</fullName>
    </recommendedName>
</protein>
<dbReference type="GO" id="GO:0016301">
    <property type="term" value="F:kinase activity"/>
    <property type="evidence" value="ECO:0007669"/>
    <property type="project" value="InterPro"/>
</dbReference>
<dbReference type="Proteomes" id="UP000466966">
    <property type="component" value="Unassembled WGS sequence"/>
</dbReference>
<dbReference type="PROSITE" id="PS50146">
    <property type="entry name" value="DAGK"/>
    <property type="match status" value="1"/>
</dbReference>
<dbReference type="SUPFAM" id="SSF111331">
    <property type="entry name" value="NAD kinase/diacylglycerol kinase-like"/>
    <property type="match status" value="1"/>
</dbReference>
<dbReference type="InterPro" id="IPR016064">
    <property type="entry name" value="NAD/diacylglycerol_kinase_sf"/>
</dbReference>
<evidence type="ECO:0000313" key="2">
    <source>
        <dbReference type="EMBL" id="MXO70494.1"/>
    </source>
</evidence>
<sequence length="284" mass="29107">MNRLHPCCLITNDKSGSNDEAAIAALLQHCTAGGLEIARHLAFPQQPLPTPAELDRAGIALVVIFTGDGTLNAALDALAGWGGQVLVLPGGTQNLLARRLHGDADAAAVLAAFAAGSATPVRPGVIQCPVGNAYAELQAGPGTAWHAVREAMREGSVLELAQEGIAAAAETLAAPGVAVRDPELGEPEGYPLLLLTAQDEGIRVAAYHARQAGDFLAQAAALLARNFREGPHDVLGLVLRVTIASLDGEPFGLMLDGEAAEPGPACTFELAPCGVDLLATRPHG</sequence>
<dbReference type="InterPro" id="IPR017438">
    <property type="entry name" value="ATP-NAD_kinase_N"/>
</dbReference>
<dbReference type="RefSeq" id="WP_160770406.1">
    <property type="nucleotide sequence ID" value="NZ_WTYV01000001.1"/>
</dbReference>
<evidence type="ECO:0000313" key="3">
    <source>
        <dbReference type="Proteomes" id="UP000466966"/>
    </source>
</evidence>
<dbReference type="InterPro" id="IPR001206">
    <property type="entry name" value="Diacylglycerol_kinase_cat_dom"/>
</dbReference>
<evidence type="ECO:0000259" key="1">
    <source>
        <dbReference type="PROSITE" id="PS50146"/>
    </source>
</evidence>
<dbReference type="Pfam" id="PF00781">
    <property type="entry name" value="DAGK_cat"/>
    <property type="match status" value="1"/>
</dbReference>
<reference evidence="2 3" key="1">
    <citation type="submission" date="2019-12" db="EMBL/GenBank/DDBJ databases">
        <title>Genomic-based taxomic classification of the family Erythrobacteraceae.</title>
        <authorList>
            <person name="Xu L."/>
        </authorList>
    </citation>
    <scope>NUCLEOTIDE SEQUENCE [LARGE SCALE GENOMIC DNA]</scope>
    <source>
        <strain evidence="2 3">M0322</strain>
    </source>
</reference>
<accession>A0A844YVJ4</accession>
<proteinExistence type="predicted"/>
<dbReference type="AlphaFoldDB" id="A0A844YVJ4"/>
<feature type="domain" description="DAGKc" evidence="1">
    <location>
        <begin position="53"/>
        <end position="132"/>
    </location>
</feature>
<gene>
    <name evidence="2" type="ORF">GRI99_02465</name>
</gene>
<organism evidence="2 3">
    <name type="scientific">Alteraurantiacibacter buctensis</name>
    <dbReference type="NCBI Taxonomy" id="1503981"/>
    <lineage>
        <taxon>Bacteria</taxon>
        <taxon>Pseudomonadati</taxon>
        <taxon>Pseudomonadota</taxon>
        <taxon>Alphaproteobacteria</taxon>
        <taxon>Sphingomonadales</taxon>
        <taxon>Erythrobacteraceae</taxon>
        <taxon>Alteraurantiacibacter</taxon>
    </lineage>
</organism>